<evidence type="ECO:0000313" key="2">
    <source>
        <dbReference type="Proteomes" id="UP001234297"/>
    </source>
</evidence>
<sequence length="389" mass="43913">MEAQDQRLRATSEVLDSFKIIKLQSWEEKFKNLIDTLRDREFKWLKEFQIKKCYGVVLFWMSPMFVSSVVLAGCAVFRSDPSNASTIFTVLATLRVEIFGSIAYVSQTAWIQSGTIRDNILYGKQMDKNRYEKAIKVCALDKDINNFDHGDLTEIGQRGLNLRGGQKQRLQLARAVYDDADIYLLDDPLVQLMHIQHQSFSIVNMEQTGEAEKAGGNQMASTGSELSRENSEEEISVKTYWLAIAVQVPHIESPILVCRNFNLQLYLSVSSDLSVVDFDIPFTIAYVLVGAIEGYYLASAREIIRINGTTKAPVMNYAAETSLGVVTIRAFTVMERFVHNTLKFIDTDATLFFHTNAAMEWVLIWVEALQSLTIFTATLPLVLLPPGNC</sequence>
<organism evidence="1 2">
    <name type="scientific">Persea americana</name>
    <name type="common">Avocado</name>
    <dbReference type="NCBI Taxonomy" id="3435"/>
    <lineage>
        <taxon>Eukaryota</taxon>
        <taxon>Viridiplantae</taxon>
        <taxon>Streptophyta</taxon>
        <taxon>Embryophyta</taxon>
        <taxon>Tracheophyta</taxon>
        <taxon>Spermatophyta</taxon>
        <taxon>Magnoliopsida</taxon>
        <taxon>Magnoliidae</taxon>
        <taxon>Laurales</taxon>
        <taxon>Lauraceae</taxon>
        <taxon>Persea</taxon>
    </lineage>
</organism>
<dbReference type="EMBL" id="CM056810">
    <property type="protein sequence ID" value="KAJ8643283.1"/>
    <property type="molecule type" value="Genomic_DNA"/>
</dbReference>
<protein>
    <submittedName>
        <fullName evidence="1">Uncharacterized protein</fullName>
    </submittedName>
</protein>
<evidence type="ECO:0000313" key="1">
    <source>
        <dbReference type="EMBL" id="KAJ8643283.1"/>
    </source>
</evidence>
<gene>
    <name evidence="1" type="ORF">MRB53_005031</name>
</gene>
<accession>A0ACC2MCE6</accession>
<reference evidence="1 2" key="1">
    <citation type="journal article" date="2022" name="Hortic Res">
        <title>A haplotype resolved chromosomal level avocado genome allows analysis of novel avocado genes.</title>
        <authorList>
            <person name="Nath O."/>
            <person name="Fletcher S.J."/>
            <person name="Hayward A."/>
            <person name="Shaw L.M."/>
            <person name="Masouleh A.K."/>
            <person name="Furtado A."/>
            <person name="Henry R.J."/>
            <person name="Mitter N."/>
        </authorList>
    </citation>
    <scope>NUCLEOTIDE SEQUENCE [LARGE SCALE GENOMIC DNA]</scope>
    <source>
        <strain evidence="2">cv. Hass</strain>
    </source>
</reference>
<name>A0ACC2MCE6_PERAE</name>
<comment type="caution">
    <text evidence="1">The sequence shown here is derived from an EMBL/GenBank/DDBJ whole genome shotgun (WGS) entry which is preliminary data.</text>
</comment>
<keyword evidence="2" id="KW-1185">Reference proteome</keyword>
<dbReference type="Proteomes" id="UP001234297">
    <property type="component" value="Chromosome 2"/>
</dbReference>
<proteinExistence type="predicted"/>